<dbReference type="PATRIC" id="fig|1768241.3.peg.1203"/>
<dbReference type="Proteomes" id="UP000068382">
    <property type="component" value="Unassembled WGS sequence"/>
</dbReference>
<feature type="transmembrane region" description="Helical" evidence="4">
    <location>
        <begin position="556"/>
        <end position="577"/>
    </location>
</feature>
<keyword evidence="3 6" id="KW-0808">Transferase</keyword>
<dbReference type="PANTHER" id="PTHR43630">
    <property type="entry name" value="POLY-BETA-1,6-N-ACETYL-D-GLUCOSAMINE SYNTHASE"/>
    <property type="match status" value="1"/>
</dbReference>
<keyword evidence="7" id="KW-1185">Reference proteome</keyword>
<protein>
    <submittedName>
        <fullName evidence="6">Beta-monoglucosyldiacylglycerol synthase</fullName>
        <ecNumber evidence="6">2.4.1.-</ecNumber>
    </submittedName>
</protein>
<dbReference type="RefSeq" id="WP_068241190.1">
    <property type="nucleotide sequence ID" value="NZ_LPUY01000038.1"/>
</dbReference>
<dbReference type="Gene3D" id="3.90.550.10">
    <property type="entry name" value="Spore Coat Polysaccharide Biosynthesis Protein SpsA, Chain A"/>
    <property type="match status" value="1"/>
</dbReference>
<dbReference type="InterPro" id="IPR007831">
    <property type="entry name" value="T2SS_GspE_N"/>
</dbReference>
<evidence type="ECO:0000256" key="3">
    <source>
        <dbReference type="ARBA" id="ARBA00022679"/>
    </source>
</evidence>
<accession>A0A132C067</accession>
<feature type="domain" description="Type II secretion system protein GspE N-terminal" evidence="5">
    <location>
        <begin position="66"/>
        <end position="144"/>
    </location>
</feature>
<dbReference type="OrthoDB" id="7431422at2"/>
<dbReference type="Pfam" id="PF05157">
    <property type="entry name" value="MshEN"/>
    <property type="match status" value="1"/>
</dbReference>
<dbReference type="EC" id="2.4.1.-" evidence="6"/>
<keyword evidence="4" id="KW-0812">Transmembrane</keyword>
<keyword evidence="4" id="KW-1133">Transmembrane helix</keyword>
<evidence type="ECO:0000313" key="7">
    <source>
        <dbReference type="Proteomes" id="UP000068382"/>
    </source>
</evidence>
<comment type="similarity">
    <text evidence="1">Belongs to the glycosyltransferase 2 family.</text>
</comment>
<comment type="caution">
    <text evidence="6">The sequence shown here is derived from an EMBL/GenBank/DDBJ whole genome shotgun (WGS) entry which is preliminary data.</text>
</comment>
<keyword evidence="4" id="KW-0472">Membrane</keyword>
<evidence type="ECO:0000256" key="4">
    <source>
        <dbReference type="SAM" id="Phobius"/>
    </source>
</evidence>
<feature type="transmembrane region" description="Helical" evidence="4">
    <location>
        <begin position="527"/>
        <end position="549"/>
    </location>
</feature>
<dbReference type="PANTHER" id="PTHR43630:SF1">
    <property type="entry name" value="POLY-BETA-1,6-N-ACETYL-D-GLUCOSAMINE SYNTHASE"/>
    <property type="match status" value="1"/>
</dbReference>
<evidence type="ECO:0000256" key="2">
    <source>
        <dbReference type="ARBA" id="ARBA00022676"/>
    </source>
</evidence>
<evidence type="ECO:0000259" key="5">
    <source>
        <dbReference type="Pfam" id="PF05157"/>
    </source>
</evidence>
<dbReference type="Pfam" id="PF13641">
    <property type="entry name" value="Glyco_tranf_2_3"/>
    <property type="match status" value="1"/>
</dbReference>
<evidence type="ECO:0000313" key="6">
    <source>
        <dbReference type="EMBL" id="KUP93974.1"/>
    </source>
</evidence>
<reference evidence="6 7" key="1">
    <citation type="submission" date="2015-12" db="EMBL/GenBank/DDBJ databases">
        <title>Genome sequence of the marine Rhodobacteraceae strain O3.65, Candidatus Tritonibacter horizontis.</title>
        <authorList>
            <person name="Poehlein A."/>
            <person name="Giebel H.A."/>
            <person name="Voget S."/>
            <person name="Brinkhoff T."/>
        </authorList>
    </citation>
    <scope>NUCLEOTIDE SEQUENCE [LARGE SCALE GENOMIC DNA]</scope>
    <source>
        <strain evidence="6 7">O3.65</strain>
    </source>
</reference>
<dbReference type="InterPro" id="IPR029044">
    <property type="entry name" value="Nucleotide-diphossugar_trans"/>
</dbReference>
<feature type="transmembrane region" description="Helical" evidence="4">
    <location>
        <begin position="490"/>
        <end position="515"/>
    </location>
</feature>
<name>A0A132C067_9RHOB</name>
<gene>
    <name evidence="6" type="ORF">TRIHO_11550</name>
</gene>
<organism evidence="6 7">
    <name type="scientific">Tritonibacter horizontis</name>
    <dbReference type="NCBI Taxonomy" id="1768241"/>
    <lineage>
        <taxon>Bacteria</taxon>
        <taxon>Pseudomonadati</taxon>
        <taxon>Pseudomonadota</taxon>
        <taxon>Alphaproteobacteria</taxon>
        <taxon>Rhodobacterales</taxon>
        <taxon>Paracoccaceae</taxon>
        <taxon>Tritonibacter</taxon>
    </lineage>
</organism>
<feature type="transmembrane region" description="Helical" evidence="4">
    <location>
        <begin position="194"/>
        <end position="214"/>
    </location>
</feature>
<dbReference type="GO" id="GO:0016757">
    <property type="term" value="F:glycosyltransferase activity"/>
    <property type="evidence" value="ECO:0007669"/>
    <property type="project" value="UniProtKB-KW"/>
</dbReference>
<evidence type="ECO:0000256" key="1">
    <source>
        <dbReference type="ARBA" id="ARBA00006739"/>
    </source>
</evidence>
<sequence>MGQDQVDIHRHSRVLFRRPARAPASRFLRDVPLDQSANVTDLHHDHLNNLARLGTLQGSGDRIAAAHSPNAEILSLRPASFWLRHQAVPIDMLGRTVMMLMADPRQTEPVLAALSDRFEDLITVPAPEKAIEASLTEYFSAQMTQSAARSVPRHLSCRSFDCHRARAPAVCIAAVAILAALLAPGAMLSTLVTVALVSLLLFTSLRVSGLLAAVRSGSATPARRDRLGHSAPLISMVVPLYRESEIGRHLLRRLCRLTYPRDKMEVLLVLEEHDDMTRAAVECADLPDWFRVVEVPGDGPLTTKPRAMNYALNYCRGEIIGIWDAEDAPEAKQLDIVADAFERAPSDVACLQGVLDFYNPSCNWISRCFTLEYAGWFRVLLQGIARLGLVVPLGGTTLFIRRDALEQLGAWDAHNVTEDADLGVRLARAGFRTEMLPTATHEEANSRVIPWIKQRSRWLKGFMMTYMVHMRSPGQLLSDLGWRKFLGFQAFFLGTLGQFLLAPVLWSLWLVALGLSHPSDHLLPQPLLLAATTSLIFFEALNLCIWIFGARASGRAWLALWAPLMPLYFVMGCFAAYKALWEVFAAPFFWDKTAHGEHGGAADS</sequence>
<feature type="transmembrane region" description="Helical" evidence="4">
    <location>
        <begin position="167"/>
        <end position="188"/>
    </location>
</feature>
<dbReference type="AlphaFoldDB" id="A0A132C067"/>
<keyword evidence="2 6" id="KW-0328">Glycosyltransferase</keyword>
<proteinExistence type="inferred from homology"/>
<dbReference type="SUPFAM" id="SSF53448">
    <property type="entry name" value="Nucleotide-diphospho-sugar transferases"/>
    <property type="match status" value="1"/>
</dbReference>
<dbReference type="EMBL" id="LPUY01000038">
    <property type="protein sequence ID" value="KUP93974.1"/>
    <property type="molecule type" value="Genomic_DNA"/>
</dbReference>